<evidence type="ECO:0000313" key="6">
    <source>
        <dbReference type="EMBL" id="ACZ08551.1"/>
    </source>
</evidence>
<dbReference type="RefSeq" id="WP_012861147.1">
    <property type="nucleotide sequence ID" value="NC_013517.1"/>
</dbReference>
<evidence type="ECO:0000256" key="1">
    <source>
        <dbReference type="ARBA" id="ARBA00001966"/>
    </source>
</evidence>
<keyword evidence="7" id="KW-1185">Reference proteome</keyword>
<dbReference type="KEGG" id="str:Sterm_1693"/>
<name>D1AIG7_SEBTE</name>
<dbReference type="STRING" id="526218.Sterm_1693"/>
<dbReference type="HOGENOM" id="CLU_066597_0_0_0"/>
<keyword evidence="6" id="KW-0560">Oxidoreductase</keyword>
<dbReference type="SUPFAM" id="SSF53067">
    <property type="entry name" value="Actin-like ATPase domain"/>
    <property type="match status" value="1"/>
</dbReference>
<dbReference type="Gene3D" id="3.30.420.40">
    <property type="match status" value="2"/>
</dbReference>
<evidence type="ECO:0000259" key="5">
    <source>
        <dbReference type="Pfam" id="PF01869"/>
    </source>
</evidence>
<dbReference type="NCBIfam" id="TIGR00241">
    <property type="entry name" value="CoA_E_activ"/>
    <property type="match status" value="1"/>
</dbReference>
<dbReference type="GO" id="GO:0018522">
    <property type="term" value="F:benzoyl-CoA reductase activity"/>
    <property type="evidence" value="ECO:0007669"/>
    <property type="project" value="UniProtKB-EC"/>
</dbReference>
<evidence type="ECO:0000256" key="3">
    <source>
        <dbReference type="ARBA" id="ARBA00023004"/>
    </source>
</evidence>
<evidence type="ECO:0000256" key="4">
    <source>
        <dbReference type="ARBA" id="ARBA00023014"/>
    </source>
</evidence>
<reference evidence="7" key="1">
    <citation type="submission" date="2009-09" db="EMBL/GenBank/DDBJ databases">
        <title>The complete chromosome of Sebaldella termitidis ATCC 33386.</title>
        <authorList>
            <consortium name="US DOE Joint Genome Institute (JGI-PGF)"/>
            <person name="Lucas S."/>
            <person name="Copeland A."/>
            <person name="Lapidus A."/>
            <person name="Glavina del Rio T."/>
            <person name="Dalin E."/>
            <person name="Tice H."/>
            <person name="Bruce D."/>
            <person name="Goodwin L."/>
            <person name="Pitluck S."/>
            <person name="Kyrpides N."/>
            <person name="Mavromatis K."/>
            <person name="Ivanova N."/>
            <person name="Mikhailova N."/>
            <person name="Sims D."/>
            <person name="Meincke L."/>
            <person name="Brettin T."/>
            <person name="Detter J.C."/>
            <person name="Han C."/>
            <person name="Larimer F."/>
            <person name="Land M."/>
            <person name="Hauser L."/>
            <person name="Markowitz V."/>
            <person name="Cheng J.F."/>
            <person name="Hugenholtz P."/>
            <person name="Woyke T."/>
            <person name="Wu D."/>
            <person name="Eisen J.A."/>
        </authorList>
    </citation>
    <scope>NUCLEOTIDE SEQUENCE [LARGE SCALE GENOMIC DNA]</scope>
    <source>
        <strain evidence="7">ATCC 33386 / NCTC 11300</strain>
    </source>
</reference>
<dbReference type="EMBL" id="CP001739">
    <property type="protein sequence ID" value="ACZ08551.1"/>
    <property type="molecule type" value="Genomic_DNA"/>
</dbReference>
<dbReference type="Proteomes" id="UP000000845">
    <property type="component" value="Chromosome"/>
</dbReference>
<dbReference type="GO" id="GO:0046872">
    <property type="term" value="F:metal ion binding"/>
    <property type="evidence" value="ECO:0007669"/>
    <property type="project" value="UniProtKB-KW"/>
</dbReference>
<keyword evidence="4" id="KW-0411">Iron-sulfur</keyword>
<gene>
    <name evidence="6" type="ordered locus">Sterm_1693</name>
</gene>
<dbReference type="PANTHER" id="PTHR32329:SF2">
    <property type="entry name" value="BIFUNCTIONAL PROTEIN [INCLUDES 2-HYDROXYACYL-COA DEHYDRATASE (N-TER) AND ITS ACTIVATOR DOMAIN (C_TERM)"/>
    <property type="match status" value="1"/>
</dbReference>
<dbReference type="AlphaFoldDB" id="D1AIG7"/>
<dbReference type="InterPro" id="IPR008275">
    <property type="entry name" value="CoA_E_activase_dom"/>
</dbReference>
<keyword evidence="2" id="KW-0479">Metal-binding</keyword>
<proteinExistence type="predicted"/>
<keyword evidence="3" id="KW-0408">Iron</keyword>
<accession>D1AIG7</accession>
<dbReference type="eggNOG" id="COG1924">
    <property type="taxonomic scope" value="Bacteria"/>
</dbReference>
<dbReference type="EC" id="1.3.7.8" evidence="6"/>
<dbReference type="InterPro" id="IPR051805">
    <property type="entry name" value="Dehydratase_Activator_Redct"/>
</dbReference>
<protein>
    <submittedName>
        <fullName evidence="6">CoA-substrate-specific enzyme activase</fullName>
        <ecNumber evidence="6">1.3.7.8</ecNumber>
    </submittedName>
</protein>
<evidence type="ECO:0000256" key="2">
    <source>
        <dbReference type="ARBA" id="ARBA00022723"/>
    </source>
</evidence>
<dbReference type="PANTHER" id="PTHR32329">
    <property type="entry name" value="BIFUNCTIONAL PROTEIN [INCLUDES 2-HYDROXYACYL-COA DEHYDRATASE (N-TER) AND ITS ACTIVATOR DOMAIN (C_TERM)-RELATED"/>
    <property type="match status" value="1"/>
</dbReference>
<dbReference type="InterPro" id="IPR043129">
    <property type="entry name" value="ATPase_NBD"/>
</dbReference>
<reference evidence="6 7" key="2">
    <citation type="journal article" date="2010" name="Stand. Genomic Sci.">
        <title>Complete genome sequence of Sebaldella termitidis type strain (NCTC 11300).</title>
        <authorList>
            <person name="Harmon-Smith M."/>
            <person name="Celia L."/>
            <person name="Chertkov O."/>
            <person name="Lapidus A."/>
            <person name="Copeland A."/>
            <person name="Glavina Del Rio T."/>
            <person name="Nolan M."/>
            <person name="Lucas S."/>
            <person name="Tice H."/>
            <person name="Cheng J.F."/>
            <person name="Han C."/>
            <person name="Detter J.C."/>
            <person name="Bruce D."/>
            <person name="Goodwin L."/>
            <person name="Pitluck S."/>
            <person name="Pati A."/>
            <person name="Liolios K."/>
            <person name="Ivanova N."/>
            <person name="Mavromatis K."/>
            <person name="Mikhailova N."/>
            <person name="Chen A."/>
            <person name="Palaniappan K."/>
            <person name="Land M."/>
            <person name="Hauser L."/>
            <person name="Chang Y.J."/>
            <person name="Jeffries C.D."/>
            <person name="Brettin T."/>
            <person name="Goker M."/>
            <person name="Beck B."/>
            <person name="Bristow J."/>
            <person name="Eisen J.A."/>
            <person name="Markowitz V."/>
            <person name="Hugenholtz P."/>
            <person name="Kyrpides N.C."/>
            <person name="Klenk H.P."/>
            <person name="Chen F."/>
        </authorList>
    </citation>
    <scope>NUCLEOTIDE SEQUENCE [LARGE SCALE GENOMIC DNA]</scope>
    <source>
        <strain evidence="7">ATCC 33386 / NCTC 11300</strain>
    </source>
</reference>
<dbReference type="Pfam" id="PF01869">
    <property type="entry name" value="BcrAD_BadFG"/>
    <property type="match status" value="1"/>
</dbReference>
<comment type="cofactor">
    <cofactor evidence="1">
        <name>[4Fe-4S] cluster</name>
        <dbReference type="ChEBI" id="CHEBI:49883"/>
    </cofactor>
</comment>
<sequence length="250" mass="26848">MYYIGIDIGSTAAKTAVFYNGEFIHFFSQPTGWSSLETAESILEKLGEKGISRENSFFTATGYGRVSVPYADKTVTEISCHGKGADYLLKKDCTVIDIGGQDTKAVKIRNGILENFSMNDKCSAGTGKFLEIMSNAMGISLNELTDLAVNGSGIKISSMCTVFAESEIISLIGKGTKREDIAFGIINSVIEKVVQLCVKQENSLYFLTGGLSSNKYILKKLESALGQKVETHKNAKYAGAIGAALIGRGT</sequence>
<feature type="domain" description="ATPase BadF/BadG/BcrA/BcrD type" evidence="5">
    <location>
        <begin position="4"/>
        <end position="247"/>
    </location>
</feature>
<dbReference type="InterPro" id="IPR002731">
    <property type="entry name" value="ATPase_BadF"/>
</dbReference>
<evidence type="ECO:0000313" key="7">
    <source>
        <dbReference type="Proteomes" id="UP000000845"/>
    </source>
</evidence>
<organism evidence="6 7">
    <name type="scientific">Sebaldella termitidis (strain ATCC 33386 / NCTC 11300)</name>
    <dbReference type="NCBI Taxonomy" id="526218"/>
    <lineage>
        <taxon>Bacteria</taxon>
        <taxon>Fusobacteriati</taxon>
        <taxon>Fusobacteriota</taxon>
        <taxon>Fusobacteriia</taxon>
        <taxon>Fusobacteriales</taxon>
        <taxon>Leptotrichiaceae</taxon>
        <taxon>Sebaldella</taxon>
    </lineage>
</organism>
<dbReference type="GO" id="GO:0051536">
    <property type="term" value="F:iron-sulfur cluster binding"/>
    <property type="evidence" value="ECO:0007669"/>
    <property type="project" value="UniProtKB-KW"/>
</dbReference>
<dbReference type="CDD" id="cd24109">
    <property type="entry name" value="ASKHA_NBD_YjiL-like"/>
    <property type="match status" value="1"/>
</dbReference>